<dbReference type="AlphaFoldDB" id="A0A9D2H386"/>
<feature type="domain" description="ABC transporter" evidence="4">
    <location>
        <begin position="4"/>
        <end position="213"/>
    </location>
</feature>
<keyword evidence="2" id="KW-0067">ATP-binding</keyword>
<evidence type="ECO:0000256" key="3">
    <source>
        <dbReference type="SAM" id="Coils"/>
    </source>
</evidence>
<name>A0A9D2H386_9FIRM</name>
<dbReference type="NCBIfam" id="NF000355">
    <property type="entry name" value="ribo_prot_ABC_F"/>
    <property type="match status" value="1"/>
</dbReference>
<sequence>MAVIKIEDLTFSYPSGTENVFEHVSFQLDSDWKLGFIGRNGRGKTTLLKLLAGEYPYRGKIVSSVSFRYFPYPVRDKGKSTEEVLAEVSPDVEEWRRLRELSLLGVDENCLKRPFETLSNGEQTKVLLASLFCNEDRFLLIDEPTNHLDLRAREQVSSYLNKKKGFIVVSHDRSFLDGCIDHVLSLNRAGIEVCSGNCSSYLRNFAQQQERERRQNDKLQGEIHRLQESKSRTAGWADAVEKSKFGTLDSGLKADRGYVGHKSAKMMKRAKSIEQRQERAIEQKSALLKNTEVESPLKLMPLSYRSERLVTFSDVVPYYGERAVCAPLSFCVGRGELIALEGRNGCGKSSILKLLCGEDIAYTGRVEKGSGLIISYVPQGIAHLKGSLHAFAAEKGIDKSLLFAILHKMGFRDEHLEAELSSLSDGQKKKVLLAGSLCEQAHLYIWDEPLNFIDLLSRIRIEELLEEFQPTMLFVEHDKAFTEHIATRVVSIKAP</sequence>
<protein>
    <submittedName>
        <fullName evidence="5">ABC-F type ribosomal protection protein</fullName>
    </submittedName>
</protein>
<feature type="domain" description="ABC transporter" evidence="4">
    <location>
        <begin position="310"/>
        <end position="494"/>
    </location>
</feature>
<gene>
    <name evidence="5" type="primary">abc-f</name>
    <name evidence="5" type="ORF">H9797_05975</name>
</gene>
<dbReference type="PANTHER" id="PTHR42855:SF2">
    <property type="entry name" value="DRUG RESISTANCE ABC TRANSPORTER,ATP-BINDING PROTEIN"/>
    <property type="match status" value="1"/>
</dbReference>
<keyword evidence="3" id="KW-0175">Coiled coil</keyword>
<accession>A0A9D2H386</accession>
<dbReference type="Proteomes" id="UP000824221">
    <property type="component" value="Unassembled WGS sequence"/>
</dbReference>
<dbReference type="SMART" id="SM00382">
    <property type="entry name" value="AAA"/>
    <property type="match status" value="2"/>
</dbReference>
<dbReference type="InterPro" id="IPR051309">
    <property type="entry name" value="ABCF_ATPase"/>
</dbReference>
<dbReference type="GO" id="GO:0016887">
    <property type="term" value="F:ATP hydrolysis activity"/>
    <property type="evidence" value="ECO:0007669"/>
    <property type="project" value="InterPro"/>
</dbReference>
<evidence type="ECO:0000259" key="4">
    <source>
        <dbReference type="PROSITE" id="PS50893"/>
    </source>
</evidence>
<feature type="coiled-coil region" evidence="3">
    <location>
        <begin position="202"/>
        <end position="229"/>
    </location>
</feature>
<keyword evidence="1" id="KW-0547">Nucleotide-binding</keyword>
<dbReference type="EMBL" id="DXAJ01000090">
    <property type="protein sequence ID" value="HJA02906.1"/>
    <property type="molecule type" value="Genomic_DNA"/>
</dbReference>
<comment type="caution">
    <text evidence="5">The sequence shown here is derived from an EMBL/GenBank/DDBJ whole genome shotgun (WGS) entry which is preliminary data.</text>
</comment>
<dbReference type="InterPro" id="IPR027417">
    <property type="entry name" value="P-loop_NTPase"/>
</dbReference>
<evidence type="ECO:0000256" key="2">
    <source>
        <dbReference type="ARBA" id="ARBA00022840"/>
    </source>
</evidence>
<evidence type="ECO:0000313" key="5">
    <source>
        <dbReference type="EMBL" id="HJA02906.1"/>
    </source>
</evidence>
<dbReference type="Gene3D" id="3.40.50.300">
    <property type="entry name" value="P-loop containing nucleotide triphosphate hydrolases"/>
    <property type="match status" value="2"/>
</dbReference>
<organism evidence="5 6">
    <name type="scientific">Candidatus Gallimonas gallistercoris</name>
    <dbReference type="NCBI Taxonomy" id="2838602"/>
    <lineage>
        <taxon>Bacteria</taxon>
        <taxon>Bacillati</taxon>
        <taxon>Bacillota</taxon>
        <taxon>Clostridia</taxon>
        <taxon>Candidatus Gallimonas</taxon>
    </lineage>
</organism>
<dbReference type="GO" id="GO:0005524">
    <property type="term" value="F:ATP binding"/>
    <property type="evidence" value="ECO:0007669"/>
    <property type="project" value="UniProtKB-KW"/>
</dbReference>
<dbReference type="SUPFAM" id="SSF52540">
    <property type="entry name" value="P-loop containing nucleoside triphosphate hydrolases"/>
    <property type="match status" value="2"/>
</dbReference>
<proteinExistence type="predicted"/>
<reference evidence="5" key="2">
    <citation type="submission" date="2021-04" db="EMBL/GenBank/DDBJ databases">
        <authorList>
            <person name="Gilroy R."/>
        </authorList>
    </citation>
    <scope>NUCLEOTIDE SEQUENCE</scope>
    <source>
        <strain evidence="5">CHK156-179</strain>
    </source>
</reference>
<dbReference type="CDD" id="cd03221">
    <property type="entry name" value="ABCF_EF-3"/>
    <property type="match status" value="2"/>
</dbReference>
<dbReference type="PROSITE" id="PS50893">
    <property type="entry name" value="ABC_TRANSPORTER_2"/>
    <property type="match status" value="2"/>
</dbReference>
<evidence type="ECO:0000256" key="1">
    <source>
        <dbReference type="ARBA" id="ARBA00022741"/>
    </source>
</evidence>
<reference evidence="5" key="1">
    <citation type="journal article" date="2021" name="PeerJ">
        <title>Extensive microbial diversity within the chicken gut microbiome revealed by metagenomics and culture.</title>
        <authorList>
            <person name="Gilroy R."/>
            <person name="Ravi A."/>
            <person name="Getino M."/>
            <person name="Pursley I."/>
            <person name="Horton D.L."/>
            <person name="Alikhan N.F."/>
            <person name="Baker D."/>
            <person name="Gharbi K."/>
            <person name="Hall N."/>
            <person name="Watson M."/>
            <person name="Adriaenssens E.M."/>
            <person name="Foster-Nyarko E."/>
            <person name="Jarju S."/>
            <person name="Secka A."/>
            <person name="Antonio M."/>
            <person name="Oren A."/>
            <person name="Chaudhuri R.R."/>
            <person name="La Ragione R."/>
            <person name="Hildebrand F."/>
            <person name="Pallen M.J."/>
        </authorList>
    </citation>
    <scope>NUCLEOTIDE SEQUENCE</scope>
    <source>
        <strain evidence="5">CHK156-179</strain>
    </source>
</reference>
<dbReference type="PANTHER" id="PTHR42855">
    <property type="entry name" value="ABC TRANSPORTER ATP-BINDING SUBUNIT"/>
    <property type="match status" value="1"/>
</dbReference>
<dbReference type="InterPro" id="IPR003593">
    <property type="entry name" value="AAA+_ATPase"/>
</dbReference>
<evidence type="ECO:0000313" key="6">
    <source>
        <dbReference type="Proteomes" id="UP000824221"/>
    </source>
</evidence>
<dbReference type="InterPro" id="IPR003439">
    <property type="entry name" value="ABC_transporter-like_ATP-bd"/>
</dbReference>
<dbReference type="Pfam" id="PF00005">
    <property type="entry name" value="ABC_tran"/>
    <property type="match status" value="2"/>
</dbReference>